<keyword evidence="12 15" id="KW-1133">Transmembrane helix</keyword>
<dbReference type="Proteomes" id="UP000036902">
    <property type="component" value="Chromosome"/>
</dbReference>
<dbReference type="Pfam" id="PF00512">
    <property type="entry name" value="HisKA"/>
    <property type="match status" value="1"/>
</dbReference>
<comment type="catalytic activity">
    <reaction evidence="1">
        <text>ATP + protein L-histidine = ADP + protein N-phospho-L-histidine.</text>
        <dbReference type="EC" id="2.7.13.3"/>
    </reaction>
</comment>
<evidence type="ECO:0000313" key="17">
    <source>
        <dbReference type="EMBL" id="AMO37952.1"/>
    </source>
</evidence>
<keyword evidence="6" id="KW-0597">Phosphoprotein</keyword>
<dbReference type="GO" id="GO:0000155">
    <property type="term" value="F:phosphorelay sensor kinase activity"/>
    <property type="evidence" value="ECO:0007669"/>
    <property type="project" value="InterPro"/>
</dbReference>
<proteinExistence type="predicted"/>
<comment type="subcellular location">
    <subcellularLocation>
        <location evidence="2">Cell inner membrane</location>
        <topology evidence="2">Multi-pass membrane protein</topology>
    </subcellularLocation>
</comment>
<dbReference type="Pfam" id="PF02518">
    <property type="entry name" value="HATPase_c"/>
    <property type="match status" value="1"/>
</dbReference>
<dbReference type="SUPFAM" id="SSF47384">
    <property type="entry name" value="Homodimeric domain of signal transducing histidine kinase"/>
    <property type="match status" value="1"/>
</dbReference>
<dbReference type="InterPro" id="IPR003661">
    <property type="entry name" value="HisK_dim/P_dom"/>
</dbReference>
<organism evidence="17 18">
    <name type="scientific">Thauera humireducens</name>
    <dbReference type="NCBI Taxonomy" id="1134435"/>
    <lineage>
        <taxon>Bacteria</taxon>
        <taxon>Pseudomonadati</taxon>
        <taxon>Pseudomonadota</taxon>
        <taxon>Betaproteobacteria</taxon>
        <taxon>Rhodocyclales</taxon>
        <taxon>Zoogloeaceae</taxon>
        <taxon>Thauera</taxon>
    </lineage>
</organism>
<evidence type="ECO:0000256" key="2">
    <source>
        <dbReference type="ARBA" id="ARBA00004429"/>
    </source>
</evidence>
<evidence type="ECO:0000313" key="18">
    <source>
        <dbReference type="Proteomes" id="UP000036902"/>
    </source>
</evidence>
<dbReference type="InterPro" id="IPR014310">
    <property type="entry name" value="Sig_transdc_His_kinase_PhoR"/>
</dbReference>
<dbReference type="FunFam" id="1.10.287.130:FF:000001">
    <property type="entry name" value="Two-component sensor histidine kinase"/>
    <property type="match status" value="1"/>
</dbReference>
<evidence type="ECO:0000256" key="4">
    <source>
        <dbReference type="ARBA" id="ARBA00022448"/>
    </source>
</evidence>
<dbReference type="InterPro" id="IPR003594">
    <property type="entry name" value="HATPase_dom"/>
</dbReference>
<dbReference type="GO" id="GO:0004721">
    <property type="term" value="F:phosphoprotein phosphatase activity"/>
    <property type="evidence" value="ECO:0007669"/>
    <property type="project" value="InterPro"/>
</dbReference>
<evidence type="ECO:0000256" key="6">
    <source>
        <dbReference type="ARBA" id="ARBA00022553"/>
    </source>
</evidence>
<evidence type="ECO:0000256" key="11">
    <source>
        <dbReference type="ARBA" id="ARBA00022840"/>
    </source>
</evidence>
<dbReference type="SUPFAM" id="SSF55874">
    <property type="entry name" value="ATPase domain of HSP90 chaperone/DNA topoisomerase II/histidine kinase"/>
    <property type="match status" value="1"/>
</dbReference>
<sequence length="438" mass="48876">MIHRPLRYIATGVGLPVAAVLALALLAGHYRGTDAALALVILGFLAAAILLARHMRQLVEWTRQAVGSMPPQVEGLWGSVFAELGDRFQRELIVRDKLSAELGRFQQAAQAMPEGLVYLADDDSIEWLNVMAEQHFDLDRRRDLRAPITNLVRQPEFVAYLQAGQYAEPLVIHSLRRRERTLQVQIIRFAGSRRMVVSRDISQLERLENMRRDFVANVSHEMRTPLTVVGGFLETLIDGLDDFSREEVLHFLKLASEQSNRMQRLIEDLLALSALETGAPAALEEAVDVPELMREVARETELLSAGRHSVKLALQGGGALLGSRKELHSAFSNLASNAVRYTPAGGHIELGWRVDREGGEYWVKDDGIGVDPEHIPRLTERFYRVDRGRSRETGGTGLGLAIVKHILTRHQGELAVSSEPGKGSRFAMRFPAARIRQD</sequence>
<dbReference type="InterPro" id="IPR004358">
    <property type="entry name" value="Sig_transdc_His_kin-like_C"/>
</dbReference>
<dbReference type="KEGG" id="thu:AC731_014030"/>
<keyword evidence="13" id="KW-0902">Two-component regulatory system</keyword>
<evidence type="ECO:0000256" key="1">
    <source>
        <dbReference type="ARBA" id="ARBA00000085"/>
    </source>
</evidence>
<keyword evidence="5" id="KW-1003">Cell membrane</keyword>
<dbReference type="PANTHER" id="PTHR45453">
    <property type="entry name" value="PHOSPHATE REGULON SENSOR PROTEIN PHOR"/>
    <property type="match status" value="1"/>
</dbReference>
<dbReference type="FunFam" id="3.30.565.10:FF:000006">
    <property type="entry name" value="Sensor histidine kinase WalK"/>
    <property type="match status" value="1"/>
</dbReference>
<dbReference type="EMBL" id="CP014646">
    <property type="protein sequence ID" value="AMO37952.1"/>
    <property type="molecule type" value="Genomic_DNA"/>
</dbReference>
<dbReference type="SMART" id="SM00388">
    <property type="entry name" value="HisKA"/>
    <property type="match status" value="1"/>
</dbReference>
<dbReference type="InterPro" id="IPR036890">
    <property type="entry name" value="HATPase_C_sf"/>
</dbReference>
<evidence type="ECO:0000256" key="13">
    <source>
        <dbReference type="ARBA" id="ARBA00023012"/>
    </source>
</evidence>
<protein>
    <recommendedName>
        <fullName evidence="3">histidine kinase</fullName>
        <ecNumber evidence="3">2.7.13.3</ecNumber>
    </recommendedName>
</protein>
<evidence type="ECO:0000256" key="12">
    <source>
        <dbReference type="ARBA" id="ARBA00022989"/>
    </source>
</evidence>
<dbReference type="PRINTS" id="PR00344">
    <property type="entry name" value="BCTRLSENSOR"/>
</dbReference>
<gene>
    <name evidence="17" type="ORF">AC731_014030</name>
</gene>
<dbReference type="Pfam" id="PF11808">
    <property type="entry name" value="PhoR"/>
    <property type="match status" value="1"/>
</dbReference>
<keyword evidence="4" id="KW-0813">Transport</keyword>
<evidence type="ECO:0000256" key="5">
    <source>
        <dbReference type="ARBA" id="ARBA00022475"/>
    </source>
</evidence>
<evidence type="ECO:0000256" key="3">
    <source>
        <dbReference type="ARBA" id="ARBA00012438"/>
    </source>
</evidence>
<keyword evidence="9" id="KW-0547">Nucleotide-binding</keyword>
<dbReference type="STRING" id="1134435.AC731_014030"/>
<reference evidence="18" key="1">
    <citation type="submission" date="2016-03" db="EMBL/GenBank/DDBJ databases">
        <authorList>
            <person name="Ma C."/>
            <person name="Zhou S."/>
            <person name="Yang G."/>
        </authorList>
    </citation>
    <scope>NUCLEOTIDE SEQUENCE [LARGE SCALE GENOMIC DNA]</scope>
    <source>
        <strain evidence="18">SgZ-1</strain>
    </source>
</reference>
<dbReference type="NCBIfam" id="TIGR02966">
    <property type="entry name" value="phoR_proteo"/>
    <property type="match status" value="1"/>
</dbReference>
<evidence type="ECO:0000256" key="10">
    <source>
        <dbReference type="ARBA" id="ARBA00022777"/>
    </source>
</evidence>
<evidence type="ECO:0000256" key="14">
    <source>
        <dbReference type="ARBA" id="ARBA00023136"/>
    </source>
</evidence>
<dbReference type="PROSITE" id="PS50109">
    <property type="entry name" value="HIS_KIN"/>
    <property type="match status" value="1"/>
</dbReference>
<keyword evidence="11" id="KW-0067">ATP-binding</keyword>
<feature type="transmembrane region" description="Helical" evidence="15">
    <location>
        <begin position="7"/>
        <end position="29"/>
    </location>
</feature>
<evidence type="ECO:0000256" key="8">
    <source>
        <dbReference type="ARBA" id="ARBA00022692"/>
    </source>
</evidence>
<name>A0A127K7N8_9RHOO</name>
<keyword evidence="10 17" id="KW-0418">Kinase</keyword>
<dbReference type="InterPro" id="IPR050351">
    <property type="entry name" value="BphY/WalK/GraS-like"/>
</dbReference>
<keyword evidence="7" id="KW-0808">Transferase</keyword>
<dbReference type="GO" id="GO:0016036">
    <property type="term" value="P:cellular response to phosphate starvation"/>
    <property type="evidence" value="ECO:0007669"/>
    <property type="project" value="TreeGrafter"/>
</dbReference>
<keyword evidence="8 15" id="KW-0812">Transmembrane</keyword>
<dbReference type="CDD" id="cd00082">
    <property type="entry name" value="HisKA"/>
    <property type="match status" value="1"/>
</dbReference>
<evidence type="ECO:0000259" key="16">
    <source>
        <dbReference type="PROSITE" id="PS50109"/>
    </source>
</evidence>
<evidence type="ECO:0000256" key="9">
    <source>
        <dbReference type="ARBA" id="ARBA00022741"/>
    </source>
</evidence>
<dbReference type="InterPro" id="IPR005467">
    <property type="entry name" value="His_kinase_dom"/>
</dbReference>
<dbReference type="Gene3D" id="1.10.287.130">
    <property type="match status" value="1"/>
</dbReference>
<feature type="domain" description="Histidine kinase" evidence="16">
    <location>
        <begin position="217"/>
        <end position="434"/>
    </location>
</feature>
<dbReference type="InterPro" id="IPR021766">
    <property type="entry name" value="PhoR_N"/>
</dbReference>
<dbReference type="SMART" id="SM00387">
    <property type="entry name" value="HATPase_c"/>
    <property type="match status" value="1"/>
</dbReference>
<dbReference type="InterPro" id="IPR036097">
    <property type="entry name" value="HisK_dim/P_sf"/>
</dbReference>
<dbReference type="EC" id="2.7.13.3" evidence="3"/>
<accession>A0A127K7N8</accession>
<evidence type="ECO:0000256" key="15">
    <source>
        <dbReference type="SAM" id="Phobius"/>
    </source>
</evidence>
<evidence type="ECO:0000256" key="7">
    <source>
        <dbReference type="ARBA" id="ARBA00022679"/>
    </source>
</evidence>
<dbReference type="Gene3D" id="3.30.565.10">
    <property type="entry name" value="Histidine kinase-like ATPase, C-terminal domain"/>
    <property type="match status" value="1"/>
</dbReference>
<feature type="transmembrane region" description="Helical" evidence="15">
    <location>
        <begin position="35"/>
        <end position="53"/>
    </location>
</feature>
<keyword evidence="14 15" id="KW-0472">Membrane</keyword>
<dbReference type="PANTHER" id="PTHR45453:SF1">
    <property type="entry name" value="PHOSPHATE REGULON SENSOR PROTEIN PHOR"/>
    <property type="match status" value="1"/>
</dbReference>
<dbReference type="GO" id="GO:0005886">
    <property type="term" value="C:plasma membrane"/>
    <property type="evidence" value="ECO:0007669"/>
    <property type="project" value="UniProtKB-SubCell"/>
</dbReference>
<dbReference type="GO" id="GO:0005524">
    <property type="term" value="F:ATP binding"/>
    <property type="evidence" value="ECO:0007669"/>
    <property type="project" value="UniProtKB-KW"/>
</dbReference>
<dbReference type="AlphaFoldDB" id="A0A127K7N8"/>
<keyword evidence="18" id="KW-1185">Reference proteome</keyword>